<feature type="transmembrane region" description="Helical" evidence="19">
    <location>
        <begin position="82"/>
        <end position="100"/>
    </location>
</feature>
<dbReference type="EMBL" id="VIFK01000015">
    <property type="protein sequence ID" value="TQF00364.1"/>
    <property type="molecule type" value="Genomic_DNA"/>
</dbReference>
<keyword evidence="16" id="KW-0594">Phospholipid biosynthesis</keyword>
<keyword evidence="15 19" id="KW-0472">Membrane</keyword>
<comment type="pathway">
    <text evidence="4">Lipid metabolism.</text>
</comment>
<protein>
    <recommendedName>
        <fullName evidence="7 18">Phosphatidate cytidylyltransferase</fullName>
        <ecNumber evidence="6 18">2.7.7.41</ecNumber>
    </recommendedName>
</protein>
<evidence type="ECO:0000256" key="5">
    <source>
        <dbReference type="ARBA" id="ARBA00010185"/>
    </source>
</evidence>
<keyword evidence="10 18" id="KW-0808">Transferase</keyword>
<dbReference type="GO" id="GO:0004605">
    <property type="term" value="F:phosphatidate cytidylyltransferase activity"/>
    <property type="evidence" value="ECO:0007669"/>
    <property type="project" value="UniProtKB-EC"/>
</dbReference>
<comment type="caution">
    <text evidence="20">The sequence shown here is derived from an EMBL/GenBank/DDBJ whole genome shotgun (WGS) entry which is preliminary data.</text>
</comment>
<proteinExistence type="inferred from homology"/>
<evidence type="ECO:0000256" key="18">
    <source>
        <dbReference type="RuleBase" id="RU003938"/>
    </source>
</evidence>
<comment type="similarity">
    <text evidence="5 18">Belongs to the CDS family.</text>
</comment>
<dbReference type="PROSITE" id="PS01315">
    <property type="entry name" value="CDS"/>
    <property type="match status" value="1"/>
</dbReference>
<keyword evidence="12 18" id="KW-0548">Nucleotidyltransferase</keyword>
<dbReference type="EC" id="2.7.7.41" evidence="6 18"/>
<evidence type="ECO:0000256" key="14">
    <source>
        <dbReference type="ARBA" id="ARBA00023098"/>
    </source>
</evidence>
<dbReference type="STRING" id="1260251.SPISAL_04475"/>
<name>A0A540VW86_9GAMM</name>
<evidence type="ECO:0000256" key="16">
    <source>
        <dbReference type="ARBA" id="ARBA00023209"/>
    </source>
</evidence>
<feature type="transmembrane region" description="Helical" evidence="19">
    <location>
        <begin position="112"/>
        <end position="134"/>
    </location>
</feature>
<dbReference type="PANTHER" id="PTHR46382:SF1">
    <property type="entry name" value="PHOSPHATIDATE CYTIDYLYLTRANSFERASE"/>
    <property type="match status" value="1"/>
</dbReference>
<dbReference type="PANTHER" id="PTHR46382">
    <property type="entry name" value="PHOSPHATIDATE CYTIDYLYLTRANSFERASE"/>
    <property type="match status" value="1"/>
</dbReference>
<keyword evidence="13 19" id="KW-1133">Transmembrane helix</keyword>
<evidence type="ECO:0000256" key="15">
    <source>
        <dbReference type="ARBA" id="ARBA00023136"/>
    </source>
</evidence>
<keyword evidence="11 18" id="KW-0812">Transmembrane</keyword>
<evidence type="ECO:0000256" key="19">
    <source>
        <dbReference type="SAM" id="Phobius"/>
    </source>
</evidence>
<keyword evidence="8" id="KW-1003">Cell membrane</keyword>
<feature type="transmembrane region" description="Helical" evidence="19">
    <location>
        <begin position="56"/>
        <end position="76"/>
    </location>
</feature>
<dbReference type="AlphaFoldDB" id="A0A540VW86"/>
<organism evidence="20 21">
    <name type="scientific">Spiribacter salinus</name>
    <dbReference type="NCBI Taxonomy" id="1335746"/>
    <lineage>
        <taxon>Bacteria</taxon>
        <taxon>Pseudomonadati</taxon>
        <taxon>Pseudomonadota</taxon>
        <taxon>Gammaproteobacteria</taxon>
        <taxon>Chromatiales</taxon>
        <taxon>Ectothiorhodospiraceae</taxon>
        <taxon>Spiribacter</taxon>
    </lineage>
</organism>
<feature type="transmembrane region" description="Helical" evidence="19">
    <location>
        <begin position="182"/>
        <end position="201"/>
    </location>
</feature>
<evidence type="ECO:0000256" key="13">
    <source>
        <dbReference type="ARBA" id="ARBA00022989"/>
    </source>
</evidence>
<evidence type="ECO:0000256" key="7">
    <source>
        <dbReference type="ARBA" id="ARBA00019373"/>
    </source>
</evidence>
<feature type="transmembrane region" description="Helical" evidence="19">
    <location>
        <begin position="207"/>
        <end position="227"/>
    </location>
</feature>
<sequence>MLRARLLTALPLAAGVLALIWFAPSTWVSALFALVALLGAWEWVALCGRQTLAVRLLYVSLFAAVLAGLNAAGAAAPAFQEVWGVPALIWWLAVLVLLLAQSRRPDAVLLPPAARMVAGLITLSLAWLGLVAIHTRPDDGAFWLTVLFSLVWGADIGAYFAGHRFGRLRLAPAISPGKTWEGVAGGIVTGLALMVVLMVTGKGLGEAFPSLGWLVPTALIVMAASVVGDLGESVLKRWADVKDSGRLLPGHGGVLDRVDALLAAAPVMATALMQLA</sequence>
<gene>
    <name evidence="20" type="ORF">FKY71_03935</name>
</gene>
<dbReference type="Proteomes" id="UP000315400">
    <property type="component" value="Unassembled WGS sequence"/>
</dbReference>
<evidence type="ECO:0000256" key="9">
    <source>
        <dbReference type="ARBA" id="ARBA00022516"/>
    </source>
</evidence>
<evidence type="ECO:0000256" key="4">
    <source>
        <dbReference type="ARBA" id="ARBA00005189"/>
    </source>
</evidence>
<evidence type="ECO:0000256" key="17">
    <source>
        <dbReference type="ARBA" id="ARBA00023264"/>
    </source>
</evidence>
<comment type="subcellular location">
    <subcellularLocation>
        <location evidence="2">Cell membrane</location>
        <topology evidence="2">Multi-pass membrane protein</topology>
    </subcellularLocation>
</comment>
<dbReference type="GO" id="GO:0005886">
    <property type="term" value="C:plasma membrane"/>
    <property type="evidence" value="ECO:0007669"/>
    <property type="project" value="UniProtKB-SubCell"/>
</dbReference>
<evidence type="ECO:0000256" key="1">
    <source>
        <dbReference type="ARBA" id="ARBA00001698"/>
    </source>
</evidence>
<evidence type="ECO:0000256" key="8">
    <source>
        <dbReference type="ARBA" id="ARBA00022475"/>
    </source>
</evidence>
<dbReference type="GO" id="GO:0016024">
    <property type="term" value="P:CDP-diacylglycerol biosynthetic process"/>
    <property type="evidence" value="ECO:0007669"/>
    <property type="project" value="UniProtKB-UniPathway"/>
</dbReference>
<keyword evidence="17" id="KW-1208">Phospholipid metabolism</keyword>
<evidence type="ECO:0000256" key="6">
    <source>
        <dbReference type="ARBA" id="ARBA00012487"/>
    </source>
</evidence>
<reference evidence="20 21" key="1">
    <citation type="submission" date="2019-06" db="EMBL/GenBank/DDBJ databases">
        <title>Metagenome assembled Genome of Spiribacter salinus SL48-SHIP from the microbial mat of Salt Lake 48 (Novosibirsk region, Russia).</title>
        <authorList>
            <person name="Shipova A."/>
            <person name="Rozanov A.S."/>
            <person name="Bryanskaya A.V."/>
            <person name="Peltek S.E."/>
        </authorList>
    </citation>
    <scope>NUCLEOTIDE SEQUENCE [LARGE SCALE GENOMIC DNA]</scope>
    <source>
        <strain evidence="20">SL48-SHIP-2</strain>
    </source>
</reference>
<dbReference type="Pfam" id="PF01148">
    <property type="entry name" value="CTP_transf_1"/>
    <property type="match status" value="1"/>
</dbReference>
<keyword evidence="14" id="KW-0443">Lipid metabolism</keyword>
<evidence type="ECO:0000256" key="10">
    <source>
        <dbReference type="ARBA" id="ARBA00022679"/>
    </source>
</evidence>
<evidence type="ECO:0000256" key="12">
    <source>
        <dbReference type="ARBA" id="ARBA00022695"/>
    </source>
</evidence>
<dbReference type="InterPro" id="IPR000374">
    <property type="entry name" value="PC_trans"/>
</dbReference>
<comment type="catalytic activity">
    <reaction evidence="1 18">
        <text>a 1,2-diacyl-sn-glycero-3-phosphate + CTP + H(+) = a CDP-1,2-diacyl-sn-glycerol + diphosphate</text>
        <dbReference type="Rhea" id="RHEA:16229"/>
        <dbReference type="ChEBI" id="CHEBI:15378"/>
        <dbReference type="ChEBI" id="CHEBI:33019"/>
        <dbReference type="ChEBI" id="CHEBI:37563"/>
        <dbReference type="ChEBI" id="CHEBI:58332"/>
        <dbReference type="ChEBI" id="CHEBI:58608"/>
        <dbReference type="EC" id="2.7.7.41"/>
    </reaction>
</comment>
<evidence type="ECO:0000313" key="21">
    <source>
        <dbReference type="Proteomes" id="UP000315400"/>
    </source>
</evidence>
<evidence type="ECO:0000256" key="2">
    <source>
        <dbReference type="ARBA" id="ARBA00004651"/>
    </source>
</evidence>
<accession>A0A540VW86</accession>
<feature type="transmembrane region" description="Helical" evidence="19">
    <location>
        <begin position="28"/>
        <end position="44"/>
    </location>
</feature>
<dbReference type="UniPathway" id="UPA00557">
    <property type="reaction ID" value="UER00614"/>
</dbReference>
<evidence type="ECO:0000256" key="3">
    <source>
        <dbReference type="ARBA" id="ARBA00005119"/>
    </source>
</evidence>
<evidence type="ECO:0000256" key="11">
    <source>
        <dbReference type="ARBA" id="ARBA00022692"/>
    </source>
</evidence>
<feature type="transmembrane region" description="Helical" evidence="19">
    <location>
        <begin position="140"/>
        <end position="161"/>
    </location>
</feature>
<comment type="pathway">
    <text evidence="3 18">Phospholipid metabolism; CDP-diacylglycerol biosynthesis; CDP-diacylglycerol from sn-glycerol 3-phosphate: step 3/3.</text>
</comment>
<evidence type="ECO:0000313" key="20">
    <source>
        <dbReference type="EMBL" id="TQF00364.1"/>
    </source>
</evidence>
<keyword evidence="9" id="KW-0444">Lipid biosynthesis</keyword>